<dbReference type="PROSITE" id="PS51186">
    <property type="entry name" value="GNAT"/>
    <property type="match status" value="1"/>
</dbReference>
<dbReference type="OrthoDB" id="9796171at2"/>
<reference evidence="2 3" key="1">
    <citation type="submission" date="2019-02" db="EMBL/GenBank/DDBJ databases">
        <title>Deep-cultivation of Planctomycetes and their phenomic and genomic characterization uncovers novel biology.</title>
        <authorList>
            <person name="Wiegand S."/>
            <person name="Jogler M."/>
            <person name="Boedeker C."/>
            <person name="Pinto D."/>
            <person name="Vollmers J."/>
            <person name="Rivas-Marin E."/>
            <person name="Kohn T."/>
            <person name="Peeters S.H."/>
            <person name="Heuer A."/>
            <person name="Rast P."/>
            <person name="Oberbeckmann S."/>
            <person name="Bunk B."/>
            <person name="Jeske O."/>
            <person name="Meyerdierks A."/>
            <person name="Storesund J.E."/>
            <person name="Kallscheuer N."/>
            <person name="Luecker S."/>
            <person name="Lage O.M."/>
            <person name="Pohl T."/>
            <person name="Merkel B.J."/>
            <person name="Hornburger P."/>
            <person name="Mueller R.-W."/>
            <person name="Bruemmer F."/>
            <person name="Labrenz M."/>
            <person name="Spormann A.M."/>
            <person name="Op den Camp H."/>
            <person name="Overmann J."/>
            <person name="Amann R."/>
            <person name="Jetten M.S.M."/>
            <person name="Mascher T."/>
            <person name="Medema M.H."/>
            <person name="Devos D.P."/>
            <person name="Kaster A.-K."/>
            <person name="Ovreas L."/>
            <person name="Rohde M."/>
            <person name="Galperin M.Y."/>
            <person name="Jogler C."/>
        </authorList>
    </citation>
    <scope>NUCLEOTIDE SEQUENCE [LARGE SCALE GENOMIC DNA]</scope>
    <source>
        <strain evidence="2 3">Pan181</strain>
    </source>
</reference>
<gene>
    <name evidence="2" type="ORF">Pan181_11150</name>
</gene>
<dbReference type="InterPro" id="IPR016181">
    <property type="entry name" value="Acyl_CoA_acyltransferase"/>
</dbReference>
<dbReference type="EMBL" id="CP036278">
    <property type="protein sequence ID" value="QDU54930.1"/>
    <property type="molecule type" value="Genomic_DNA"/>
</dbReference>
<organism evidence="2 3">
    <name type="scientific">Aeoliella mucimassa</name>
    <dbReference type="NCBI Taxonomy" id="2527972"/>
    <lineage>
        <taxon>Bacteria</taxon>
        <taxon>Pseudomonadati</taxon>
        <taxon>Planctomycetota</taxon>
        <taxon>Planctomycetia</taxon>
        <taxon>Pirellulales</taxon>
        <taxon>Lacipirellulaceae</taxon>
        <taxon>Aeoliella</taxon>
    </lineage>
</organism>
<keyword evidence="3" id="KW-1185">Reference proteome</keyword>
<dbReference type="GO" id="GO:0016747">
    <property type="term" value="F:acyltransferase activity, transferring groups other than amino-acyl groups"/>
    <property type="evidence" value="ECO:0007669"/>
    <property type="project" value="InterPro"/>
</dbReference>
<accession>A0A518AJN4</accession>
<dbReference type="Pfam" id="PF13673">
    <property type="entry name" value="Acetyltransf_10"/>
    <property type="match status" value="1"/>
</dbReference>
<dbReference type="SUPFAM" id="SSF55729">
    <property type="entry name" value="Acyl-CoA N-acyltransferases (Nat)"/>
    <property type="match status" value="1"/>
</dbReference>
<dbReference type="InterPro" id="IPR000182">
    <property type="entry name" value="GNAT_dom"/>
</dbReference>
<evidence type="ECO:0000313" key="3">
    <source>
        <dbReference type="Proteomes" id="UP000315750"/>
    </source>
</evidence>
<proteinExistence type="predicted"/>
<dbReference type="Proteomes" id="UP000315750">
    <property type="component" value="Chromosome"/>
</dbReference>
<dbReference type="KEGG" id="amuc:Pan181_11150"/>
<protein>
    <submittedName>
        <fullName evidence="2">Putative acetyltransferase</fullName>
    </submittedName>
</protein>
<evidence type="ECO:0000259" key="1">
    <source>
        <dbReference type="PROSITE" id="PS51186"/>
    </source>
</evidence>
<sequence length="143" mass="16126">MEVREIAYQSPEYQAELELRNQVLRIPLGLCVYDDPLDEEHDQWHYGLFNGQQLVGCVIALPKSPTHVKLRQMAIDASQQKSGCGRLLLTTVEQQLVGRGISSIELAARAVVAEFYEKLGYHRCGDEFVEVGIAHITMQKQLS</sequence>
<evidence type="ECO:0000313" key="2">
    <source>
        <dbReference type="EMBL" id="QDU54930.1"/>
    </source>
</evidence>
<dbReference type="RefSeq" id="WP_145245854.1">
    <property type="nucleotide sequence ID" value="NZ_CP036278.1"/>
</dbReference>
<name>A0A518AJN4_9BACT</name>
<dbReference type="AlphaFoldDB" id="A0A518AJN4"/>
<feature type="domain" description="N-acetyltransferase" evidence="1">
    <location>
        <begin position="1"/>
        <end position="143"/>
    </location>
</feature>
<dbReference type="Gene3D" id="3.40.630.30">
    <property type="match status" value="1"/>
</dbReference>
<keyword evidence="2" id="KW-0808">Transferase</keyword>